<keyword evidence="2" id="KW-0238">DNA-binding</keyword>
<keyword evidence="6" id="KW-1185">Reference proteome</keyword>
<dbReference type="InterPro" id="IPR023187">
    <property type="entry name" value="Tscrpt_reg_MarR-type_CS"/>
</dbReference>
<evidence type="ECO:0000256" key="1">
    <source>
        <dbReference type="ARBA" id="ARBA00023015"/>
    </source>
</evidence>
<dbReference type="RefSeq" id="WP_252593747.1">
    <property type="nucleotide sequence ID" value="NZ_CP099489.1"/>
</dbReference>
<gene>
    <name evidence="5" type="ORF">NF556_01520</name>
</gene>
<reference evidence="5" key="1">
    <citation type="submission" date="2022-06" db="EMBL/GenBank/DDBJ databases">
        <title>Ornithinimicrobium HY1793.</title>
        <authorList>
            <person name="Huang Y."/>
        </authorList>
    </citation>
    <scope>NUCLEOTIDE SEQUENCE</scope>
    <source>
        <strain evidence="5">HY1793</strain>
    </source>
</reference>
<evidence type="ECO:0000256" key="2">
    <source>
        <dbReference type="ARBA" id="ARBA00023125"/>
    </source>
</evidence>
<dbReference type="EMBL" id="CP099489">
    <property type="protein sequence ID" value="USQ80371.1"/>
    <property type="molecule type" value="Genomic_DNA"/>
</dbReference>
<keyword evidence="1" id="KW-0805">Transcription regulation</keyword>
<dbReference type="InterPro" id="IPR036390">
    <property type="entry name" value="WH_DNA-bd_sf"/>
</dbReference>
<name>A0ABY4YUC6_9MICO</name>
<dbReference type="Gene3D" id="1.10.10.10">
    <property type="entry name" value="Winged helix-like DNA-binding domain superfamily/Winged helix DNA-binding domain"/>
    <property type="match status" value="1"/>
</dbReference>
<dbReference type="InterPro" id="IPR036388">
    <property type="entry name" value="WH-like_DNA-bd_sf"/>
</dbReference>
<dbReference type="PROSITE" id="PS50995">
    <property type="entry name" value="HTH_MARR_2"/>
    <property type="match status" value="1"/>
</dbReference>
<feature type="domain" description="HTH marR-type" evidence="4">
    <location>
        <begin position="23"/>
        <end position="158"/>
    </location>
</feature>
<dbReference type="Pfam" id="PF01047">
    <property type="entry name" value="MarR"/>
    <property type="match status" value="1"/>
</dbReference>
<dbReference type="SMART" id="SM00347">
    <property type="entry name" value="HTH_MARR"/>
    <property type="match status" value="1"/>
</dbReference>
<dbReference type="Proteomes" id="UP001056455">
    <property type="component" value="Chromosome"/>
</dbReference>
<organism evidence="5 6">
    <name type="scientific">Ornithinimicrobium faecis</name>
    <dbReference type="NCBI Taxonomy" id="2934158"/>
    <lineage>
        <taxon>Bacteria</taxon>
        <taxon>Bacillati</taxon>
        <taxon>Actinomycetota</taxon>
        <taxon>Actinomycetes</taxon>
        <taxon>Micrococcales</taxon>
        <taxon>Ornithinimicrobiaceae</taxon>
        <taxon>Ornithinimicrobium</taxon>
    </lineage>
</organism>
<evidence type="ECO:0000313" key="5">
    <source>
        <dbReference type="EMBL" id="USQ80371.1"/>
    </source>
</evidence>
<sequence>MADRVSDFLAQWAAERPDLDVTPMGVIGRLARGSELMSRGIQTYFVEHGLQQGQFDVLATLRRSGSPFTLTPGALADSTMRSQAAMTNRLAGLEAKGLIERKMDPDNRRSVLVSLTDEGLELVDRVVTGHVENERELLAPLTGAEQERLAGLLEKLLAGSGDIARD</sequence>
<dbReference type="PANTHER" id="PTHR33164">
    <property type="entry name" value="TRANSCRIPTIONAL REGULATOR, MARR FAMILY"/>
    <property type="match status" value="1"/>
</dbReference>
<evidence type="ECO:0000313" key="6">
    <source>
        <dbReference type="Proteomes" id="UP001056455"/>
    </source>
</evidence>
<dbReference type="PROSITE" id="PS01117">
    <property type="entry name" value="HTH_MARR_1"/>
    <property type="match status" value="1"/>
</dbReference>
<dbReference type="InterPro" id="IPR039422">
    <property type="entry name" value="MarR/SlyA-like"/>
</dbReference>
<dbReference type="PRINTS" id="PR00598">
    <property type="entry name" value="HTHMARR"/>
</dbReference>
<keyword evidence="3" id="KW-0804">Transcription</keyword>
<dbReference type="InterPro" id="IPR000835">
    <property type="entry name" value="HTH_MarR-typ"/>
</dbReference>
<dbReference type="SUPFAM" id="SSF46785">
    <property type="entry name" value="Winged helix' DNA-binding domain"/>
    <property type="match status" value="1"/>
</dbReference>
<protein>
    <submittedName>
        <fullName evidence="5">MarR family transcriptional regulator</fullName>
    </submittedName>
</protein>
<evidence type="ECO:0000259" key="4">
    <source>
        <dbReference type="PROSITE" id="PS50995"/>
    </source>
</evidence>
<dbReference type="PANTHER" id="PTHR33164:SF104">
    <property type="entry name" value="TRANSCRIPTIONAL REGULATORY PROTEIN"/>
    <property type="match status" value="1"/>
</dbReference>
<evidence type="ECO:0000256" key="3">
    <source>
        <dbReference type="ARBA" id="ARBA00023163"/>
    </source>
</evidence>
<accession>A0ABY4YUC6</accession>
<proteinExistence type="predicted"/>